<evidence type="ECO:0000256" key="2">
    <source>
        <dbReference type="SAM" id="Phobius"/>
    </source>
</evidence>
<feature type="compositionally biased region" description="Basic residues" evidence="1">
    <location>
        <begin position="62"/>
        <end position="74"/>
    </location>
</feature>
<gene>
    <name evidence="3" type="ORF">AN963_04765</name>
</gene>
<dbReference type="Proteomes" id="UP000051063">
    <property type="component" value="Unassembled WGS sequence"/>
</dbReference>
<accession>A0ABR5NC06</accession>
<evidence type="ECO:0000313" key="4">
    <source>
        <dbReference type="Proteomes" id="UP000051063"/>
    </source>
</evidence>
<keyword evidence="2" id="KW-0472">Membrane</keyword>
<reference evidence="3 4" key="1">
    <citation type="submission" date="2015-09" db="EMBL/GenBank/DDBJ databases">
        <title>Genome sequencing project for genomic taxonomy and phylogenomics of Bacillus-like bacteria.</title>
        <authorList>
            <person name="Liu B."/>
            <person name="Wang J."/>
            <person name="Zhu Y."/>
            <person name="Liu G."/>
            <person name="Chen Q."/>
            <person name="Chen Z."/>
            <person name="Lan J."/>
            <person name="Che J."/>
            <person name="Ge C."/>
            <person name="Shi H."/>
            <person name="Pan Z."/>
            <person name="Liu X."/>
        </authorList>
    </citation>
    <scope>NUCLEOTIDE SEQUENCE [LARGE SCALE GENOMIC DNA]</scope>
    <source>
        <strain evidence="3 4">DSM 8552</strain>
    </source>
</reference>
<evidence type="ECO:0000256" key="1">
    <source>
        <dbReference type="SAM" id="MobiDB-lite"/>
    </source>
</evidence>
<keyword evidence="2" id="KW-0812">Transmembrane</keyword>
<feature type="transmembrane region" description="Helical" evidence="2">
    <location>
        <begin position="6"/>
        <end position="26"/>
    </location>
</feature>
<sequence length="81" mass="9206">MTVILTILGIGLVLFIIAAVIIVALLKKGTGFLWKMGGSRYRRYSSSDYKHRGPIWKQGHKTYGHHHYRGRHSSRSGFFSS</sequence>
<feature type="region of interest" description="Disordered" evidence="1">
    <location>
        <begin position="62"/>
        <end position="81"/>
    </location>
</feature>
<dbReference type="EMBL" id="LJJB01000007">
    <property type="protein sequence ID" value="KQL49089.1"/>
    <property type="molecule type" value="Genomic_DNA"/>
</dbReference>
<dbReference type="RefSeq" id="WP_055743386.1">
    <property type="nucleotide sequence ID" value="NZ_LJJB01000007.1"/>
</dbReference>
<name>A0ABR5NC06_BRECH</name>
<keyword evidence="2" id="KW-1133">Transmembrane helix</keyword>
<comment type="caution">
    <text evidence="3">The sequence shown here is derived from an EMBL/GenBank/DDBJ whole genome shotgun (WGS) entry which is preliminary data.</text>
</comment>
<evidence type="ECO:0000313" key="3">
    <source>
        <dbReference type="EMBL" id="KQL49089.1"/>
    </source>
</evidence>
<proteinExistence type="predicted"/>
<keyword evidence="4" id="KW-1185">Reference proteome</keyword>
<organism evidence="3 4">
    <name type="scientific">Brevibacillus choshinensis</name>
    <dbReference type="NCBI Taxonomy" id="54911"/>
    <lineage>
        <taxon>Bacteria</taxon>
        <taxon>Bacillati</taxon>
        <taxon>Bacillota</taxon>
        <taxon>Bacilli</taxon>
        <taxon>Bacillales</taxon>
        <taxon>Paenibacillaceae</taxon>
        <taxon>Brevibacillus</taxon>
    </lineage>
</organism>
<protein>
    <submittedName>
        <fullName evidence="3">Uncharacterized protein</fullName>
    </submittedName>
</protein>